<evidence type="ECO:0000256" key="11">
    <source>
        <dbReference type="SAM" id="MobiDB-lite"/>
    </source>
</evidence>
<keyword evidence="8 12" id="KW-1133">Transmembrane helix</keyword>
<evidence type="ECO:0000256" key="6">
    <source>
        <dbReference type="ARBA" id="ARBA00022692"/>
    </source>
</evidence>
<keyword evidence="16" id="KW-1185">Reference proteome</keyword>
<protein>
    <recommendedName>
        <fullName evidence="3">histidine kinase</fullName>
        <ecNumber evidence="3">2.7.13.3</ecNumber>
    </recommendedName>
</protein>
<organism evidence="15 16">
    <name type="scientific">Promicromonospora sukumoe</name>
    <dbReference type="NCBI Taxonomy" id="88382"/>
    <lineage>
        <taxon>Bacteria</taxon>
        <taxon>Bacillati</taxon>
        <taxon>Actinomycetota</taxon>
        <taxon>Actinomycetes</taxon>
        <taxon>Micrococcales</taxon>
        <taxon>Promicromonosporaceae</taxon>
        <taxon>Promicromonospora</taxon>
    </lineage>
</organism>
<comment type="subcellular location">
    <subcellularLocation>
        <location evidence="2">Cell membrane</location>
    </subcellularLocation>
</comment>
<dbReference type="InterPro" id="IPR050428">
    <property type="entry name" value="TCS_sensor_his_kinase"/>
</dbReference>
<evidence type="ECO:0000259" key="14">
    <source>
        <dbReference type="PROSITE" id="PS50885"/>
    </source>
</evidence>
<dbReference type="PANTHER" id="PTHR45436">
    <property type="entry name" value="SENSOR HISTIDINE KINASE YKOH"/>
    <property type="match status" value="1"/>
</dbReference>
<dbReference type="EC" id="2.7.13.3" evidence="3"/>
<keyword evidence="10 12" id="KW-0472">Membrane</keyword>
<dbReference type="Pfam" id="PF00512">
    <property type="entry name" value="HisKA"/>
    <property type="match status" value="1"/>
</dbReference>
<dbReference type="Pfam" id="PF02518">
    <property type="entry name" value="HATPase_c"/>
    <property type="match status" value="1"/>
</dbReference>
<dbReference type="PRINTS" id="PR00344">
    <property type="entry name" value="BCTRLSENSOR"/>
</dbReference>
<comment type="catalytic activity">
    <reaction evidence="1">
        <text>ATP + protein L-histidine = ADP + protein N-phospho-L-histidine.</text>
        <dbReference type="EC" id="2.7.13.3"/>
    </reaction>
</comment>
<keyword evidence="6 12" id="KW-0812">Transmembrane</keyword>
<evidence type="ECO:0000259" key="13">
    <source>
        <dbReference type="PROSITE" id="PS50109"/>
    </source>
</evidence>
<keyword evidence="5 15" id="KW-0808">Transferase</keyword>
<dbReference type="AlphaFoldDB" id="A0A7W3J934"/>
<dbReference type="InterPro" id="IPR003660">
    <property type="entry name" value="HAMP_dom"/>
</dbReference>
<evidence type="ECO:0000256" key="12">
    <source>
        <dbReference type="SAM" id="Phobius"/>
    </source>
</evidence>
<dbReference type="RefSeq" id="WP_220489666.1">
    <property type="nucleotide sequence ID" value="NZ_BAAATF010000003.1"/>
</dbReference>
<dbReference type="InterPro" id="IPR003594">
    <property type="entry name" value="HATPase_dom"/>
</dbReference>
<feature type="domain" description="HAMP" evidence="14">
    <location>
        <begin position="209"/>
        <end position="271"/>
    </location>
</feature>
<dbReference type="SUPFAM" id="SSF55874">
    <property type="entry name" value="ATPase domain of HSP90 chaperone/DNA topoisomerase II/histidine kinase"/>
    <property type="match status" value="1"/>
</dbReference>
<evidence type="ECO:0000313" key="16">
    <source>
        <dbReference type="Proteomes" id="UP000540568"/>
    </source>
</evidence>
<dbReference type="InterPro" id="IPR036890">
    <property type="entry name" value="HATPase_C_sf"/>
</dbReference>
<evidence type="ECO:0000256" key="10">
    <source>
        <dbReference type="ARBA" id="ARBA00023136"/>
    </source>
</evidence>
<dbReference type="CDD" id="cd00075">
    <property type="entry name" value="HATPase"/>
    <property type="match status" value="1"/>
</dbReference>
<evidence type="ECO:0000256" key="1">
    <source>
        <dbReference type="ARBA" id="ARBA00000085"/>
    </source>
</evidence>
<evidence type="ECO:0000256" key="5">
    <source>
        <dbReference type="ARBA" id="ARBA00022679"/>
    </source>
</evidence>
<keyword evidence="4" id="KW-0597">Phosphoprotein</keyword>
<dbReference type="InterPro" id="IPR036097">
    <property type="entry name" value="HisK_dim/P_sf"/>
</dbReference>
<gene>
    <name evidence="15" type="ORF">FHX71_002458</name>
</gene>
<dbReference type="PROSITE" id="PS50109">
    <property type="entry name" value="HIS_KIN"/>
    <property type="match status" value="1"/>
</dbReference>
<evidence type="ECO:0000256" key="8">
    <source>
        <dbReference type="ARBA" id="ARBA00022989"/>
    </source>
</evidence>
<evidence type="ECO:0000313" key="15">
    <source>
        <dbReference type="EMBL" id="MBA8808516.1"/>
    </source>
</evidence>
<dbReference type="Gene3D" id="6.10.340.10">
    <property type="match status" value="1"/>
</dbReference>
<dbReference type="CDD" id="cd06225">
    <property type="entry name" value="HAMP"/>
    <property type="match status" value="1"/>
</dbReference>
<dbReference type="Gene3D" id="3.30.565.10">
    <property type="entry name" value="Histidine kinase-like ATPase, C-terminal domain"/>
    <property type="match status" value="1"/>
</dbReference>
<dbReference type="PANTHER" id="PTHR45436:SF5">
    <property type="entry name" value="SENSOR HISTIDINE KINASE TRCS"/>
    <property type="match status" value="1"/>
</dbReference>
<evidence type="ECO:0000256" key="2">
    <source>
        <dbReference type="ARBA" id="ARBA00004236"/>
    </source>
</evidence>
<dbReference type="SMART" id="SM00304">
    <property type="entry name" value="HAMP"/>
    <property type="match status" value="1"/>
</dbReference>
<dbReference type="Pfam" id="PF00672">
    <property type="entry name" value="HAMP"/>
    <property type="match status" value="1"/>
</dbReference>
<dbReference type="FunFam" id="1.10.287.130:FF:000001">
    <property type="entry name" value="Two-component sensor histidine kinase"/>
    <property type="match status" value="1"/>
</dbReference>
<dbReference type="InterPro" id="IPR004358">
    <property type="entry name" value="Sig_transdc_His_kin-like_C"/>
</dbReference>
<evidence type="ECO:0000256" key="3">
    <source>
        <dbReference type="ARBA" id="ARBA00012438"/>
    </source>
</evidence>
<accession>A0A7W3J934</accession>
<keyword evidence="9" id="KW-0902">Two-component regulatory system</keyword>
<dbReference type="SUPFAM" id="SSF47384">
    <property type="entry name" value="Homodimeric domain of signal transducing histidine kinase"/>
    <property type="match status" value="1"/>
</dbReference>
<dbReference type="GO" id="GO:0005886">
    <property type="term" value="C:plasma membrane"/>
    <property type="evidence" value="ECO:0007669"/>
    <property type="project" value="UniProtKB-SubCell"/>
</dbReference>
<dbReference type="SMART" id="SM00388">
    <property type="entry name" value="HisKA"/>
    <property type="match status" value="1"/>
</dbReference>
<evidence type="ECO:0000256" key="9">
    <source>
        <dbReference type="ARBA" id="ARBA00023012"/>
    </source>
</evidence>
<sequence>MPEIPVPTAPTPPARAARRPTALRRRLVLVLAAVVLVVTVGLGVASTAVLRSQLLSQADHELEQASQRLTQGPQVPTLPMPAPAGATGTEIRSAFPPGLGPGSVVVRYVDGEPVLADHVTTSLEREALDDTQVTELLAVPDDGQVHDVRLTGLGSFRAVHTTTDDGQPTVVAAGTETVDATVHRYVLVEIALGGAALLAAVVVGAWLVRRSLRPLDGVTAAASRVSELELSQGAIATIPRVPADLTDERTEVGQVGAALNRMLQNVEVSLQARHDSETQVRSFVADASHELRTPLASIRGYAELVHRTPEDVPPTTARSLDRIESEAIRMTGLVEDLLLLARLDAGRQLDRAPVDLAALAVDGVMDAHAAGPDRTWTLELPDADDEAPDGAPVVTGDEASLRQVVANLLANARTHTPPGTRVHVRLASDGDAVVLEVTDDGPGIPAALRPTLFRRFTRGDAARNRNGGSTGLGLAIAEAIVTEHGGTLAVRSTTADEDGPPGTTFTVRLPRAVPEVRQQDLSRPTGQSSGRRGSAA</sequence>
<reference evidence="15 16" key="1">
    <citation type="submission" date="2020-07" db="EMBL/GenBank/DDBJ databases">
        <title>Sequencing the genomes of 1000 actinobacteria strains.</title>
        <authorList>
            <person name="Klenk H.-P."/>
        </authorList>
    </citation>
    <scope>NUCLEOTIDE SEQUENCE [LARGE SCALE GENOMIC DNA]</scope>
    <source>
        <strain evidence="15 16">DSM 44121</strain>
    </source>
</reference>
<dbReference type="GO" id="GO:0000155">
    <property type="term" value="F:phosphorelay sensor kinase activity"/>
    <property type="evidence" value="ECO:0007669"/>
    <property type="project" value="InterPro"/>
</dbReference>
<dbReference type="SMART" id="SM00387">
    <property type="entry name" value="HATPase_c"/>
    <property type="match status" value="1"/>
</dbReference>
<dbReference type="Gene3D" id="1.10.287.130">
    <property type="match status" value="1"/>
</dbReference>
<dbReference type="InterPro" id="IPR005467">
    <property type="entry name" value="His_kinase_dom"/>
</dbReference>
<dbReference type="EMBL" id="JACGWV010000001">
    <property type="protein sequence ID" value="MBA8808516.1"/>
    <property type="molecule type" value="Genomic_DNA"/>
</dbReference>
<comment type="caution">
    <text evidence="15">The sequence shown here is derived from an EMBL/GenBank/DDBJ whole genome shotgun (WGS) entry which is preliminary data.</text>
</comment>
<evidence type="ECO:0000256" key="4">
    <source>
        <dbReference type="ARBA" id="ARBA00022553"/>
    </source>
</evidence>
<feature type="region of interest" description="Disordered" evidence="11">
    <location>
        <begin position="511"/>
        <end position="536"/>
    </location>
</feature>
<dbReference type="InterPro" id="IPR003661">
    <property type="entry name" value="HisK_dim/P_dom"/>
</dbReference>
<feature type="transmembrane region" description="Helical" evidence="12">
    <location>
        <begin position="185"/>
        <end position="208"/>
    </location>
</feature>
<feature type="compositionally biased region" description="Polar residues" evidence="11">
    <location>
        <begin position="519"/>
        <end position="536"/>
    </location>
</feature>
<evidence type="ECO:0000256" key="7">
    <source>
        <dbReference type="ARBA" id="ARBA00022777"/>
    </source>
</evidence>
<dbReference type="CDD" id="cd00082">
    <property type="entry name" value="HisKA"/>
    <property type="match status" value="1"/>
</dbReference>
<keyword evidence="7 15" id="KW-0418">Kinase</keyword>
<name>A0A7W3J934_9MICO</name>
<feature type="domain" description="Histidine kinase" evidence="13">
    <location>
        <begin position="286"/>
        <end position="513"/>
    </location>
</feature>
<feature type="transmembrane region" description="Helical" evidence="12">
    <location>
        <begin position="27"/>
        <end position="50"/>
    </location>
</feature>
<proteinExistence type="predicted"/>
<dbReference type="PROSITE" id="PS50885">
    <property type="entry name" value="HAMP"/>
    <property type="match status" value="1"/>
</dbReference>
<dbReference type="Proteomes" id="UP000540568">
    <property type="component" value="Unassembled WGS sequence"/>
</dbReference>